<evidence type="ECO:0000256" key="1">
    <source>
        <dbReference type="SAM" id="MobiDB-lite"/>
    </source>
</evidence>
<dbReference type="EMBL" id="BNED01000005">
    <property type="protein sequence ID" value="GHI79687.1"/>
    <property type="molecule type" value="Genomic_DNA"/>
</dbReference>
<organism evidence="2 3">
    <name type="scientific">Streptomyces spororaveus</name>
    <dbReference type="NCBI Taxonomy" id="284039"/>
    <lineage>
        <taxon>Bacteria</taxon>
        <taxon>Bacillati</taxon>
        <taxon>Actinomycetota</taxon>
        <taxon>Actinomycetes</taxon>
        <taxon>Kitasatosporales</taxon>
        <taxon>Streptomycetaceae</taxon>
        <taxon>Streptomyces</taxon>
    </lineage>
</organism>
<proteinExistence type="predicted"/>
<reference evidence="3" key="1">
    <citation type="submission" date="2023-07" db="EMBL/GenBank/DDBJ databases">
        <title>Whole genome shotgun sequence of Streptomyces spororaveus NBRC 15456.</title>
        <authorList>
            <person name="Komaki H."/>
            <person name="Tamura T."/>
        </authorList>
    </citation>
    <scope>NUCLEOTIDE SEQUENCE [LARGE SCALE GENOMIC DNA]</scope>
    <source>
        <strain evidence="3">NBRC 15456</strain>
    </source>
</reference>
<feature type="compositionally biased region" description="Polar residues" evidence="1">
    <location>
        <begin position="175"/>
        <end position="189"/>
    </location>
</feature>
<protein>
    <recommendedName>
        <fullName evidence="4">Lipoprotein</fullName>
    </recommendedName>
</protein>
<dbReference type="RefSeq" id="WP_202201212.1">
    <property type="nucleotide sequence ID" value="NZ_BAAATO010000008.1"/>
</dbReference>
<comment type="caution">
    <text evidence="2">The sequence shown here is derived from an EMBL/GenBank/DDBJ whole genome shotgun (WGS) entry which is preliminary data.</text>
</comment>
<dbReference type="PROSITE" id="PS51257">
    <property type="entry name" value="PROKAR_LIPOPROTEIN"/>
    <property type="match status" value="1"/>
</dbReference>
<name>A0ABQ3TH54_9ACTN</name>
<sequence>MRSRIARVAGVATAVLLGAVGCSSGSGGGSAAQGQGFWGAHGADGPSEANAPASIEALAQRTDLIVLGTITGVQEGRDYTDPGKAPNRTSNLVLQVDRASGGKPATALVEVTREPVTALKDISDALPKGQYVFYLKNWYEGPDGPVYRCASPAKCVVGVNDGVLETPRDPDAAQELQSSSKGLTQSSGNGKPLSVEDLFTASTSAK</sequence>
<dbReference type="Proteomes" id="UP000608522">
    <property type="component" value="Unassembled WGS sequence"/>
</dbReference>
<evidence type="ECO:0008006" key="4">
    <source>
        <dbReference type="Google" id="ProtNLM"/>
    </source>
</evidence>
<accession>A0ABQ3TH54</accession>
<evidence type="ECO:0000313" key="3">
    <source>
        <dbReference type="Proteomes" id="UP000608522"/>
    </source>
</evidence>
<evidence type="ECO:0000313" key="2">
    <source>
        <dbReference type="EMBL" id="GHI79687.1"/>
    </source>
</evidence>
<keyword evidence="3" id="KW-1185">Reference proteome</keyword>
<gene>
    <name evidence="2" type="ORF">Sspor_52480</name>
</gene>
<feature type="region of interest" description="Disordered" evidence="1">
    <location>
        <begin position="166"/>
        <end position="206"/>
    </location>
</feature>